<dbReference type="PANTHER" id="PTHR46599:SF3">
    <property type="entry name" value="PIGGYBAC TRANSPOSABLE ELEMENT-DERIVED PROTEIN 4"/>
    <property type="match status" value="1"/>
</dbReference>
<organism evidence="2 3">
    <name type="scientific">Rhamnusium bicolor</name>
    <dbReference type="NCBI Taxonomy" id="1586634"/>
    <lineage>
        <taxon>Eukaryota</taxon>
        <taxon>Metazoa</taxon>
        <taxon>Ecdysozoa</taxon>
        <taxon>Arthropoda</taxon>
        <taxon>Hexapoda</taxon>
        <taxon>Insecta</taxon>
        <taxon>Pterygota</taxon>
        <taxon>Neoptera</taxon>
        <taxon>Endopterygota</taxon>
        <taxon>Coleoptera</taxon>
        <taxon>Polyphaga</taxon>
        <taxon>Cucujiformia</taxon>
        <taxon>Chrysomeloidea</taxon>
        <taxon>Cerambycidae</taxon>
        <taxon>Lepturinae</taxon>
        <taxon>Rhagiini</taxon>
        <taxon>Rhamnusium</taxon>
    </lineage>
</organism>
<dbReference type="EMBL" id="JANEYF010005115">
    <property type="protein sequence ID" value="KAJ8929133.1"/>
    <property type="molecule type" value="Genomic_DNA"/>
</dbReference>
<reference evidence="2" key="1">
    <citation type="journal article" date="2023" name="Insect Mol. Biol.">
        <title>Genome sequencing provides insights into the evolution of gene families encoding plant cell wall-degrading enzymes in longhorned beetles.</title>
        <authorList>
            <person name="Shin N.R."/>
            <person name="Okamura Y."/>
            <person name="Kirsch R."/>
            <person name="Pauchet Y."/>
        </authorList>
    </citation>
    <scope>NUCLEOTIDE SEQUENCE</scope>
    <source>
        <strain evidence="2">RBIC_L_NR</strain>
    </source>
</reference>
<feature type="domain" description="PiggyBac transposable element-derived protein" evidence="1">
    <location>
        <begin position="18"/>
        <end position="129"/>
    </location>
</feature>
<dbReference type="Proteomes" id="UP001162156">
    <property type="component" value="Unassembled WGS sequence"/>
</dbReference>
<evidence type="ECO:0000313" key="2">
    <source>
        <dbReference type="EMBL" id="KAJ8929133.1"/>
    </source>
</evidence>
<accession>A0AAV8WRV2</accession>
<protein>
    <recommendedName>
        <fullName evidence="1">PiggyBac transposable element-derived protein domain-containing protein</fullName>
    </recommendedName>
</protein>
<evidence type="ECO:0000259" key="1">
    <source>
        <dbReference type="Pfam" id="PF13843"/>
    </source>
</evidence>
<name>A0AAV8WRV2_9CUCU</name>
<dbReference type="InterPro" id="IPR029526">
    <property type="entry name" value="PGBD"/>
</dbReference>
<gene>
    <name evidence="2" type="ORF">NQ314_018201</name>
</gene>
<dbReference type="PANTHER" id="PTHR46599">
    <property type="entry name" value="PIGGYBAC TRANSPOSABLE ELEMENT-DERIVED PROTEIN 4"/>
    <property type="match status" value="1"/>
</dbReference>
<dbReference type="AlphaFoldDB" id="A0AAV8WRV2"/>
<comment type="caution">
    <text evidence="2">The sequence shown here is derived from an EMBL/GenBank/DDBJ whole genome shotgun (WGS) entry which is preliminary data.</text>
</comment>
<sequence>MKGYMLVVQLGRCESIFLPKDFCPDNNMKRGDSDWKITGDGYVVLKWMGNKPVFFLGNFHNPRDTELVSRKQNDGSSTQFSCLKLVKDYNKHLGYVDKSDMLKSCYEVDRKSKKWWHRIFWHFLDLTIVIAFIIFKEGVNDNTGETLSLENFCLAVANSLIGVDTSAPNRGRRNTEINVNTFKVHVSLEKQTNQFICQFMESMSDVPTAAQWINPTGLGGIAHPVMLVFVSVKRQTISFYSIRNKLNKKFQYSILFPVVPQQNYVFSKPSFQKF</sequence>
<dbReference type="Pfam" id="PF13843">
    <property type="entry name" value="DDE_Tnp_1_7"/>
    <property type="match status" value="1"/>
</dbReference>
<evidence type="ECO:0000313" key="3">
    <source>
        <dbReference type="Proteomes" id="UP001162156"/>
    </source>
</evidence>
<proteinExistence type="predicted"/>
<keyword evidence="3" id="KW-1185">Reference proteome</keyword>